<gene>
    <name evidence="1" type="ORF">TU73_27815</name>
</gene>
<dbReference type="PATRIC" id="fig|75588.4.peg.3409"/>
<protein>
    <submittedName>
        <fullName evidence="1">Uncharacterized protein</fullName>
    </submittedName>
</protein>
<organism evidence="1 2">
    <name type="scientific">Pseudomonas libanensis</name>
    <dbReference type="NCBI Taxonomy" id="75588"/>
    <lineage>
        <taxon>Bacteria</taxon>
        <taxon>Pseudomonadati</taxon>
        <taxon>Pseudomonadota</taxon>
        <taxon>Gammaproteobacteria</taxon>
        <taxon>Pseudomonadales</taxon>
        <taxon>Pseudomonadaceae</taxon>
        <taxon>Pseudomonas</taxon>
    </lineage>
</organism>
<accession>A0A0R2XYW0</accession>
<evidence type="ECO:0000313" key="2">
    <source>
        <dbReference type="Proteomes" id="UP000051446"/>
    </source>
</evidence>
<name>A0A0R2XYW0_9PSED</name>
<proteinExistence type="predicted"/>
<dbReference type="Proteomes" id="UP000051446">
    <property type="component" value="Unassembled WGS sequence"/>
</dbReference>
<comment type="caution">
    <text evidence="1">The sequence shown here is derived from an EMBL/GenBank/DDBJ whole genome shotgun (WGS) entry which is preliminary data.</text>
</comment>
<dbReference type="RefSeq" id="WP_057014844.1">
    <property type="nucleotide sequence ID" value="NZ_JYLH01000034.1"/>
</dbReference>
<reference evidence="1 2" key="1">
    <citation type="submission" date="2015-02" db="EMBL/GenBank/DDBJ databases">
        <title>Pseudomonas helleri sp. nov. and Pseudomonas weihenstephanensis sp. nov., isolated from raw cows milk.</title>
        <authorList>
            <person name="von Neubeck M."/>
            <person name="Huptas C."/>
            <person name="Wenning M."/>
            <person name="Scherer S."/>
        </authorList>
    </citation>
    <scope>NUCLEOTIDE SEQUENCE [LARGE SCALE GENOMIC DNA]</scope>
    <source>
        <strain evidence="1 2">DSM 17149</strain>
    </source>
</reference>
<dbReference type="AlphaFoldDB" id="A0A0R2XYW0"/>
<dbReference type="EMBL" id="JYLH01000034">
    <property type="protein sequence ID" value="KRP41119.1"/>
    <property type="molecule type" value="Genomic_DNA"/>
</dbReference>
<sequence length="136" mass="15674">MSYLDDEIINDFKQMNVQFSVPSEAEHDSMVELINETIPFSGSQIAWSSFKEITYIGPSSSHTTLERLEKKIKYATERNIIFIGDATDNAYSITINDLMHSLHFFSKIPQHTYILQKQLDWIACISFEGDVDFVKL</sequence>
<evidence type="ECO:0000313" key="1">
    <source>
        <dbReference type="EMBL" id="KRP41119.1"/>
    </source>
</evidence>